<protein>
    <submittedName>
        <fullName evidence="3">Phospholipase</fullName>
    </submittedName>
</protein>
<gene>
    <name evidence="3" type="ORF">GCM10023307_23070</name>
</gene>
<accession>A0ABP9BKE4</accession>
<dbReference type="Proteomes" id="UP001499959">
    <property type="component" value="Unassembled WGS sequence"/>
</dbReference>
<dbReference type="InterPro" id="IPR029058">
    <property type="entry name" value="AB_hydrolase_fold"/>
</dbReference>
<dbReference type="SUPFAM" id="SSF53474">
    <property type="entry name" value="alpha/beta-Hydrolases"/>
    <property type="match status" value="1"/>
</dbReference>
<dbReference type="InterPro" id="IPR046519">
    <property type="entry name" value="X-Tfes_XVIPCD"/>
</dbReference>
<evidence type="ECO:0000313" key="4">
    <source>
        <dbReference type="Proteomes" id="UP001499959"/>
    </source>
</evidence>
<feature type="region of interest" description="Disordered" evidence="1">
    <location>
        <begin position="724"/>
        <end position="800"/>
    </location>
</feature>
<dbReference type="Pfam" id="PF20410">
    <property type="entry name" value="X-Tfes_XVIPCD"/>
    <property type="match status" value="1"/>
</dbReference>
<evidence type="ECO:0000313" key="3">
    <source>
        <dbReference type="EMBL" id="GAA4796533.1"/>
    </source>
</evidence>
<comment type="caution">
    <text evidence="3">The sequence shown here is derived from an EMBL/GenBank/DDBJ whole genome shotgun (WGS) entry which is preliminary data.</text>
</comment>
<feature type="compositionally biased region" description="Polar residues" evidence="1">
    <location>
        <begin position="753"/>
        <end position="767"/>
    </location>
</feature>
<name>A0ABP9BKE4_9GAMM</name>
<evidence type="ECO:0000259" key="2">
    <source>
        <dbReference type="Pfam" id="PF20410"/>
    </source>
</evidence>
<dbReference type="Pfam" id="PF26363">
    <property type="entry name" value="Phospholipase-like"/>
    <property type="match status" value="1"/>
</dbReference>
<feature type="compositionally biased region" description="Low complexity" evidence="1">
    <location>
        <begin position="776"/>
        <end position="792"/>
    </location>
</feature>
<sequence>MTEPTNESVREDRERQTRLLADLRAAGRATEADQLSVNYHGLQMAGLAQDVYRAAAGTGAPPPGWTRASEHPEQLQALAPGLSREQINEMLRPEGSGFRAEIYLPDPAILGPDARPVFAIKGSTGPIVDPAAPGGMRESGAEDYLANNIPQGLGLRADYYDRAMDAARLLQRQPGLDFEITGHSLGGGIASAAGAVTGVQTTTFNAAGLHPNTPARYVEENGGAVHDLRATITAFQVNGDVLTDSQTGAQRMSEASREEGGALANNIGQLLQTPGIRDRVQGQIDGMLPENARGPAMAAIDLLATQPGAELLRDVPTAAGNVQPLMPAMAREGDGHVPRPDEMPVSELMTYAGPLVDVLNTAAVGGRVGRVVGEGVQVAGQGAEQALHYGGTALNYTAQYSGETVAQVSDTVGTIGSTAVRTGGEVVVGARVAAGYVGAGIDLAQGEVQHAATSWTASAMRWAARALPEDAERWVGRQAQGVEAYGNAALAHNRDSARQSVDAAHTDAGWIREGVSSVAGTIDSNAAAVAATARQTGQEVGAVLQDGADAAGRTVRGVTDQAPAAGAVVGTGVGLVTGVAITYGPQNPYSLSNIGQTFTFGQNAMPSGNEALQRHLMETVTPSLEAVVRTQEAQARELLQASRVQDGAAPPSPDAPSRPVTPPAAPLLDDAAHPNNGMYRDAQRGVNALGAPFDAMSQSQRDQLAGALVADSVEAGLTRIARVDPGAGNGRIFASDNPDPSAAHNRIAGTDVAQGQAQPLAASTQQVDRVHERAAEQAAQQPQQQTQNDPQQESAPRKVA</sequence>
<dbReference type="RefSeq" id="WP_345303473.1">
    <property type="nucleotide sequence ID" value="NZ_BAABJE010000010.1"/>
</dbReference>
<reference evidence="4" key="1">
    <citation type="journal article" date="2019" name="Int. J. Syst. Evol. Microbiol.">
        <title>The Global Catalogue of Microorganisms (GCM) 10K type strain sequencing project: providing services to taxonomists for standard genome sequencing and annotation.</title>
        <authorList>
            <consortium name="The Broad Institute Genomics Platform"/>
            <consortium name="The Broad Institute Genome Sequencing Center for Infectious Disease"/>
            <person name="Wu L."/>
            <person name="Ma J."/>
        </authorList>
    </citation>
    <scope>NUCLEOTIDE SEQUENCE [LARGE SCALE GENOMIC DNA]</scope>
    <source>
        <strain evidence="4">JCM 18204</strain>
    </source>
</reference>
<evidence type="ECO:0000256" key="1">
    <source>
        <dbReference type="SAM" id="MobiDB-lite"/>
    </source>
</evidence>
<feature type="region of interest" description="Disordered" evidence="1">
    <location>
        <begin position="643"/>
        <end position="680"/>
    </location>
</feature>
<organism evidence="3 4">
    <name type="scientific">Lysobacter hankyongensis</name>
    <dbReference type="NCBI Taxonomy" id="1176535"/>
    <lineage>
        <taxon>Bacteria</taxon>
        <taxon>Pseudomonadati</taxon>
        <taxon>Pseudomonadota</taxon>
        <taxon>Gammaproteobacteria</taxon>
        <taxon>Lysobacterales</taxon>
        <taxon>Lysobacteraceae</taxon>
        <taxon>Lysobacter</taxon>
    </lineage>
</organism>
<keyword evidence="4" id="KW-1185">Reference proteome</keyword>
<dbReference type="EMBL" id="BAABJE010000010">
    <property type="protein sequence ID" value="GAA4796533.1"/>
    <property type="molecule type" value="Genomic_DNA"/>
</dbReference>
<feature type="compositionally biased region" description="Pro residues" evidence="1">
    <location>
        <begin position="650"/>
        <end position="665"/>
    </location>
</feature>
<feature type="domain" description="X-Tfes XVIPCD" evidence="2">
    <location>
        <begin position="669"/>
        <end position="768"/>
    </location>
</feature>
<proteinExistence type="predicted"/>